<sequence length="147" mass="16471">MPNDIGSYRYLRIDFERPAIIDTCPFTGRNSSATRASVSANVSYQMHIAATSISFVLRNVMYIRAGPGRYRQTNKSRQGGSCKGQHSLLSLPARGAIERETAAAKTNREQRVFRTPETGTLRERERDIVQLRDPHIDTLRAMDGGTI</sequence>
<gene>
    <name evidence="1" type="ORF">GHT06_009172</name>
</gene>
<dbReference type="AlphaFoldDB" id="A0AAD5Q3E1"/>
<evidence type="ECO:0000313" key="1">
    <source>
        <dbReference type="EMBL" id="KAI9565380.1"/>
    </source>
</evidence>
<organism evidence="1 2">
    <name type="scientific">Daphnia sinensis</name>
    <dbReference type="NCBI Taxonomy" id="1820382"/>
    <lineage>
        <taxon>Eukaryota</taxon>
        <taxon>Metazoa</taxon>
        <taxon>Ecdysozoa</taxon>
        <taxon>Arthropoda</taxon>
        <taxon>Crustacea</taxon>
        <taxon>Branchiopoda</taxon>
        <taxon>Diplostraca</taxon>
        <taxon>Cladocera</taxon>
        <taxon>Anomopoda</taxon>
        <taxon>Daphniidae</taxon>
        <taxon>Daphnia</taxon>
        <taxon>Daphnia similis group</taxon>
    </lineage>
</organism>
<keyword evidence="2" id="KW-1185">Reference proteome</keyword>
<evidence type="ECO:0000313" key="2">
    <source>
        <dbReference type="Proteomes" id="UP000820818"/>
    </source>
</evidence>
<reference evidence="1 2" key="1">
    <citation type="submission" date="2022-05" db="EMBL/GenBank/DDBJ databases">
        <title>A multi-omics perspective on studying reproductive biology in Daphnia sinensis.</title>
        <authorList>
            <person name="Jia J."/>
        </authorList>
    </citation>
    <scope>NUCLEOTIDE SEQUENCE [LARGE SCALE GENOMIC DNA]</scope>
    <source>
        <strain evidence="1 2">WSL</strain>
    </source>
</reference>
<accession>A0AAD5Q3E1</accession>
<comment type="caution">
    <text evidence="1">The sequence shown here is derived from an EMBL/GenBank/DDBJ whole genome shotgun (WGS) entry which is preliminary data.</text>
</comment>
<dbReference type="EMBL" id="WJBH02000001">
    <property type="protein sequence ID" value="KAI9565380.1"/>
    <property type="molecule type" value="Genomic_DNA"/>
</dbReference>
<name>A0AAD5Q3E1_9CRUS</name>
<proteinExistence type="predicted"/>
<protein>
    <submittedName>
        <fullName evidence="1">Uncharacterized protein</fullName>
    </submittedName>
</protein>
<dbReference type="Proteomes" id="UP000820818">
    <property type="component" value="Linkage Group LG1"/>
</dbReference>